<dbReference type="Pfam" id="PF19904">
    <property type="entry name" value="DUF6377"/>
    <property type="match status" value="1"/>
</dbReference>
<dbReference type="RefSeq" id="WP_303764498.1">
    <property type="nucleotide sequence ID" value="NZ_JABZGR010000026.1"/>
</dbReference>
<dbReference type="SUPFAM" id="SSF48452">
    <property type="entry name" value="TPR-like"/>
    <property type="match status" value="1"/>
</dbReference>
<organism evidence="4 5">
    <name type="scientific">Alloprevotella tannerae</name>
    <dbReference type="NCBI Taxonomy" id="76122"/>
    <lineage>
        <taxon>Bacteria</taxon>
        <taxon>Pseudomonadati</taxon>
        <taxon>Bacteroidota</taxon>
        <taxon>Bacteroidia</taxon>
        <taxon>Bacteroidales</taxon>
        <taxon>Prevotellaceae</taxon>
        <taxon>Alloprevotella</taxon>
    </lineage>
</organism>
<evidence type="ECO:0000313" key="4">
    <source>
        <dbReference type="EMBL" id="MBF0970854.1"/>
    </source>
</evidence>
<evidence type="ECO:0000256" key="2">
    <source>
        <dbReference type="SAM" id="SignalP"/>
    </source>
</evidence>
<feature type="chain" id="PRO_5038024533" description="DUF6377 domain-containing protein" evidence="2">
    <location>
        <begin position="21"/>
        <end position="531"/>
    </location>
</feature>
<accession>A0A929RYH7</accession>
<dbReference type="EMBL" id="JABZGR010000026">
    <property type="protein sequence ID" value="MBF0970854.1"/>
    <property type="molecule type" value="Genomic_DNA"/>
</dbReference>
<keyword evidence="1" id="KW-0812">Transmembrane</keyword>
<feature type="domain" description="DUF6377" evidence="3">
    <location>
        <begin position="256"/>
        <end position="496"/>
    </location>
</feature>
<evidence type="ECO:0000259" key="3">
    <source>
        <dbReference type="Pfam" id="PF19904"/>
    </source>
</evidence>
<dbReference type="InterPro" id="IPR011990">
    <property type="entry name" value="TPR-like_helical_dom_sf"/>
</dbReference>
<feature type="signal peptide" evidence="2">
    <location>
        <begin position="1"/>
        <end position="20"/>
    </location>
</feature>
<gene>
    <name evidence="4" type="ORF">HXK21_07425</name>
</gene>
<sequence>MMKRLLLFSALLCLAFSAVAGDDFSTKTQTLLQELDKVVERKDYYLQQREQRASKLKQVLRKVPDAQRAPIYRRLFEIYLHTQADSANLYLQRLEQTPQAHTDPSLRAYVLLGRAELLALMGLYPAALEMADKAATLHLTGEDLLHYYRIKRTVYGWMKDFAAETASGGSPAKLTAAYRDSILSLEPAGHGRNIVLIDKLLSEGKVNEALQLAKAEYQRSKGKLDVFTVFNLAECYRLSDDYDQAAYYLAETALMDLKAGVKEYEALPLLAELLFQRGDLTRAYNYLICTIQDASYCKARLRSVEASKIFPLIDRAYKEKSQEWTRIERIFFAGVSLLALLLFIAVFYLRRQMKKLSQTRMVLAKTNKQLLETNAHLQMTDKMKEAYIVRYLDRCRDYIEAIGGYRRSLLKLAKAGNMQEVANRLRSDIWEESEQERFYADFDEAFLNLFPNFIEDFNALLLPEAQIYPKNDELLNTELRVFALIRLGVKESKRIAHFLNYSLATIYNYRSKYRNKSVLSKTDFEQRVQQL</sequence>
<evidence type="ECO:0000313" key="5">
    <source>
        <dbReference type="Proteomes" id="UP000704068"/>
    </source>
</evidence>
<reference evidence="4" key="1">
    <citation type="submission" date="2020-04" db="EMBL/GenBank/DDBJ databases">
        <title>Deep metagenomics examines the oral microbiome during advanced dental caries in children, revealing novel taxa and co-occurrences with host molecules.</title>
        <authorList>
            <person name="Baker J.L."/>
            <person name="Morton J.T."/>
            <person name="Dinis M."/>
            <person name="Alvarez R."/>
            <person name="Tran N.C."/>
            <person name="Knight R."/>
            <person name="Edlund A."/>
        </authorList>
    </citation>
    <scope>NUCLEOTIDE SEQUENCE</scope>
    <source>
        <strain evidence="4">JCVI_34_bin.1</strain>
    </source>
</reference>
<feature type="transmembrane region" description="Helical" evidence="1">
    <location>
        <begin position="330"/>
        <end position="349"/>
    </location>
</feature>
<comment type="caution">
    <text evidence="4">The sequence shown here is derived from an EMBL/GenBank/DDBJ whole genome shotgun (WGS) entry which is preliminary data.</text>
</comment>
<name>A0A929RYH7_9BACT</name>
<protein>
    <recommendedName>
        <fullName evidence="3">DUF6377 domain-containing protein</fullName>
    </recommendedName>
</protein>
<proteinExistence type="predicted"/>
<keyword evidence="2" id="KW-0732">Signal</keyword>
<dbReference type="InterPro" id="IPR045957">
    <property type="entry name" value="DUF6377"/>
</dbReference>
<dbReference type="AlphaFoldDB" id="A0A929RYH7"/>
<dbReference type="Proteomes" id="UP000704068">
    <property type="component" value="Unassembled WGS sequence"/>
</dbReference>
<keyword evidence="1" id="KW-1133">Transmembrane helix</keyword>
<keyword evidence="1" id="KW-0472">Membrane</keyword>
<evidence type="ECO:0000256" key="1">
    <source>
        <dbReference type="SAM" id="Phobius"/>
    </source>
</evidence>